<keyword evidence="1" id="KW-0694">RNA-binding</keyword>
<comment type="caution">
    <text evidence="3">The sequence shown here is derived from an EMBL/GenBank/DDBJ whole genome shotgun (WGS) entry which is preliminary data.</text>
</comment>
<dbReference type="Proteomes" id="UP000631114">
    <property type="component" value="Unassembled WGS sequence"/>
</dbReference>
<dbReference type="PROSITE" id="PS51194">
    <property type="entry name" value="HELICASE_CTER"/>
    <property type="match status" value="1"/>
</dbReference>
<evidence type="ECO:0000313" key="4">
    <source>
        <dbReference type="Proteomes" id="UP000631114"/>
    </source>
</evidence>
<dbReference type="PANTHER" id="PTHR47958">
    <property type="entry name" value="ATP-DEPENDENT RNA HELICASE DBP3"/>
    <property type="match status" value="1"/>
</dbReference>
<name>A0A835HL37_9MAGN</name>
<dbReference type="EMBL" id="JADFTS010000007">
    <property type="protein sequence ID" value="KAF9598843.1"/>
    <property type="molecule type" value="Genomic_DNA"/>
</dbReference>
<evidence type="ECO:0000313" key="3">
    <source>
        <dbReference type="EMBL" id="KAF9598843.1"/>
    </source>
</evidence>
<dbReference type="Gene3D" id="3.40.50.300">
    <property type="entry name" value="P-loop containing nucleotide triphosphate hydrolases"/>
    <property type="match status" value="1"/>
</dbReference>
<dbReference type="SUPFAM" id="SSF52540">
    <property type="entry name" value="P-loop containing nucleoside triphosphate hydrolases"/>
    <property type="match status" value="1"/>
</dbReference>
<dbReference type="InterPro" id="IPR001650">
    <property type="entry name" value="Helicase_C-like"/>
</dbReference>
<evidence type="ECO:0000256" key="1">
    <source>
        <dbReference type="ARBA" id="ARBA00022884"/>
    </source>
</evidence>
<dbReference type="InterPro" id="IPR027417">
    <property type="entry name" value="P-loop_NTPase"/>
</dbReference>
<dbReference type="AlphaFoldDB" id="A0A835HL37"/>
<dbReference type="GO" id="GO:0003723">
    <property type="term" value="F:RNA binding"/>
    <property type="evidence" value="ECO:0007669"/>
    <property type="project" value="UniProtKB-KW"/>
</dbReference>
<keyword evidence="4" id="KW-1185">Reference proteome</keyword>
<gene>
    <name evidence="3" type="ORF">IFM89_031511</name>
</gene>
<feature type="domain" description="Helicase C-terminal" evidence="2">
    <location>
        <begin position="1"/>
        <end position="69"/>
    </location>
</feature>
<protein>
    <recommendedName>
        <fullName evidence="2">Helicase C-terminal domain-containing protein</fullName>
    </recommendedName>
</protein>
<evidence type="ECO:0000259" key="2">
    <source>
        <dbReference type="PROSITE" id="PS51194"/>
    </source>
</evidence>
<organism evidence="3 4">
    <name type="scientific">Coptis chinensis</name>
    <dbReference type="NCBI Taxonomy" id="261450"/>
    <lineage>
        <taxon>Eukaryota</taxon>
        <taxon>Viridiplantae</taxon>
        <taxon>Streptophyta</taxon>
        <taxon>Embryophyta</taxon>
        <taxon>Tracheophyta</taxon>
        <taxon>Spermatophyta</taxon>
        <taxon>Magnoliopsida</taxon>
        <taxon>Ranunculales</taxon>
        <taxon>Ranunculaceae</taxon>
        <taxon>Coptidoideae</taxon>
        <taxon>Coptis</taxon>
    </lineage>
</organism>
<reference evidence="3 4" key="1">
    <citation type="submission" date="2020-10" db="EMBL/GenBank/DDBJ databases">
        <title>The Coptis chinensis genome and diversification of protoberbering-type alkaloids.</title>
        <authorList>
            <person name="Wang B."/>
            <person name="Shu S."/>
            <person name="Song C."/>
            <person name="Liu Y."/>
        </authorList>
    </citation>
    <scope>NUCLEOTIDE SEQUENCE [LARGE SCALE GENOMIC DNA]</scope>
    <source>
        <strain evidence="3">HL-2020</strain>
        <tissue evidence="3">Leaf</tissue>
    </source>
</reference>
<accession>A0A835HL37</accession>
<proteinExistence type="predicted"/>
<dbReference type="OrthoDB" id="196131at2759"/>
<sequence>MSLVSTINFDMPPEIENYVHRIGRTGMRGKSGIATTFVNGIQSEYTLLNLKQLLREAKQSTPPGLLELRACLITLFSLLQMLFFRLKVKFFIKHALSYLVEAVSGIGYAYCGGLGHRIPLCPKQQKNLTAVACSRRDFFGSGGYKVEI</sequence>